<dbReference type="SUPFAM" id="SSF56784">
    <property type="entry name" value="HAD-like"/>
    <property type="match status" value="1"/>
</dbReference>
<name>A0ABP0TDU2_9BRYO</name>
<evidence type="ECO:0000256" key="9">
    <source>
        <dbReference type="SAM" id="MobiDB-lite"/>
    </source>
</evidence>
<organism evidence="10 11">
    <name type="scientific">Sphagnum troendelagicum</name>
    <dbReference type="NCBI Taxonomy" id="128251"/>
    <lineage>
        <taxon>Eukaryota</taxon>
        <taxon>Viridiplantae</taxon>
        <taxon>Streptophyta</taxon>
        <taxon>Embryophyta</taxon>
        <taxon>Bryophyta</taxon>
        <taxon>Sphagnophytina</taxon>
        <taxon>Sphagnopsida</taxon>
        <taxon>Sphagnales</taxon>
        <taxon>Sphagnaceae</taxon>
        <taxon>Sphagnum</taxon>
    </lineage>
</organism>
<evidence type="ECO:0000256" key="3">
    <source>
        <dbReference type="ARBA" id="ARBA00013064"/>
    </source>
</evidence>
<dbReference type="InterPro" id="IPR028472">
    <property type="entry name" value="EYA"/>
</dbReference>
<protein>
    <recommendedName>
        <fullName evidence="3">protein-tyrosine-phosphatase</fullName>
        <ecNumber evidence="3">3.1.3.48</ecNumber>
    </recommendedName>
</protein>
<evidence type="ECO:0000256" key="6">
    <source>
        <dbReference type="ARBA" id="ARBA00022842"/>
    </source>
</evidence>
<comment type="cofactor">
    <cofactor evidence="1">
        <name>Mg(2+)</name>
        <dbReference type="ChEBI" id="CHEBI:18420"/>
    </cofactor>
</comment>
<dbReference type="EC" id="3.1.3.48" evidence="3"/>
<comment type="catalytic activity">
    <reaction evidence="8">
        <text>O-phospho-L-tyrosyl-[protein] + H2O = L-tyrosyl-[protein] + phosphate</text>
        <dbReference type="Rhea" id="RHEA:10684"/>
        <dbReference type="Rhea" id="RHEA-COMP:10136"/>
        <dbReference type="Rhea" id="RHEA-COMP:20101"/>
        <dbReference type="ChEBI" id="CHEBI:15377"/>
        <dbReference type="ChEBI" id="CHEBI:43474"/>
        <dbReference type="ChEBI" id="CHEBI:46858"/>
        <dbReference type="ChEBI" id="CHEBI:61978"/>
        <dbReference type="EC" id="3.1.3.48"/>
    </reaction>
</comment>
<sequence>MDKGLGVAHLSHTQVGSLDSGELWQPEESSSIPMLNTSKESPCTSKESPCQFSTASRMPKGDKFYDNPDSEEDVQSFSSMASMLRQYLSAPSPDSTSHGYMIHTESILKIAEGIRNPEMPEKTVGDEVAQTKVQANNSMVFVWDLDETLIIFQTLSNGQYAKLFSGFKDPWEGTMLGHRWEQLILEVCDDYFFYKQVEDWNEPNLMALQDYDDGIDLKSYDFDHDNLGLIPDATNKRKLAYRHRFVRHLYSKGLEKLLNHEQMMEWQLLYKATDRYTDGWLSAGRQMLQECERANNVGEDGLSGLAQAMGKLEMPEDGHRLASEGNCNILVTSSTLIPSLVKCLLFRLDPYFHPSNIYSSREVGKLQCFRWIYERLSIVKPVKFCVIGDGIDESEAAQMLAWPFVKISTGPYSCHRLPSLSMDILHHTVTVGYELSNKV</sequence>
<feature type="region of interest" description="Disordered" evidence="9">
    <location>
        <begin position="1"/>
        <end position="70"/>
    </location>
</feature>
<gene>
    <name evidence="10" type="ORF">CSSPTR1EN2_LOCUS2350</name>
</gene>
<evidence type="ECO:0000313" key="11">
    <source>
        <dbReference type="Proteomes" id="UP001497512"/>
    </source>
</evidence>
<evidence type="ECO:0000256" key="4">
    <source>
        <dbReference type="ARBA" id="ARBA00022723"/>
    </source>
</evidence>
<reference evidence="10" key="1">
    <citation type="submission" date="2024-02" db="EMBL/GenBank/DDBJ databases">
        <authorList>
            <consortium name="ELIXIR-Norway"/>
            <consortium name="Elixir Norway"/>
        </authorList>
    </citation>
    <scope>NUCLEOTIDE SEQUENCE</scope>
</reference>
<dbReference type="Proteomes" id="UP001497512">
    <property type="component" value="Chromosome 10"/>
</dbReference>
<dbReference type="NCBIfam" id="TIGR01658">
    <property type="entry name" value="EYA-cons_domain"/>
    <property type="match status" value="1"/>
</dbReference>
<evidence type="ECO:0000256" key="2">
    <source>
        <dbReference type="ARBA" id="ARBA00010501"/>
    </source>
</evidence>
<evidence type="ECO:0000313" key="10">
    <source>
        <dbReference type="EMBL" id="CAK9194086.1"/>
    </source>
</evidence>
<dbReference type="InterPro" id="IPR036412">
    <property type="entry name" value="HAD-like_sf"/>
</dbReference>
<keyword evidence="4" id="KW-0479">Metal-binding</keyword>
<accession>A0ABP0TDU2</accession>
<comment type="similarity">
    <text evidence="2">Belongs to the HAD-like hydrolase superfamily. EYA family.</text>
</comment>
<proteinExistence type="inferred from homology"/>
<keyword evidence="11" id="KW-1185">Reference proteome</keyword>
<dbReference type="Gene3D" id="3.40.50.12350">
    <property type="match status" value="1"/>
</dbReference>
<dbReference type="InterPro" id="IPR006545">
    <property type="entry name" value="EYA_dom"/>
</dbReference>
<evidence type="ECO:0000256" key="8">
    <source>
        <dbReference type="ARBA" id="ARBA00051722"/>
    </source>
</evidence>
<keyword evidence="7" id="KW-0904">Protein phosphatase</keyword>
<dbReference type="PANTHER" id="PTHR10190:SF16">
    <property type="entry name" value="DEVELOPMENTAL PROTEIN EYES ABSENT"/>
    <property type="match status" value="1"/>
</dbReference>
<dbReference type="EMBL" id="OZ019902">
    <property type="protein sequence ID" value="CAK9194086.1"/>
    <property type="molecule type" value="Genomic_DNA"/>
</dbReference>
<feature type="compositionally biased region" description="Polar residues" evidence="9">
    <location>
        <begin position="27"/>
        <end position="56"/>
    </location>
</feature>
<keyword evidence="6" id="KW-0460">Magnesium</keyword>
<evidence type="ECO:0000256" key="5">
    <source>
        <dbReference type="ARBA" id="ARBA00022801"/>
    </source>
</evidence>
<evidence type="ECO:0000256" key="7">
    <source>
        <dbReference type="ARBA" id="ARBA00022912"/>
    </source>
</evidence>
<dbReference type="PANTHER" id="PTHR10190">
    <property type="entry name" value="EYES ABSENT"/>
    <property type="match status" value="1"/>
</dbReference>
<evidence type="ECO:0000256" key="1">
    <source>
        <dbReference type="ARBA" id="ARBA00001946"/>
    </source>
</evidence>
<dbReference type="InterPro" id="IPR038102">
    <property type="entry name" value="EYA_dom_sf"/>
</dbReference>
<keyword evidence="5" id="KW-0378">Hydrolase</keyword>